<dbReference type="InterPro" id="IPR011047">
    <property type="entry name" value="Quinoprotein_ADH-like_sf"/>
</dbReference>
<dbReference type="InterPro" id="IPR001680">
    <property type="entry name" value="WD40_rpt"/>
</dbReference>
<sequence length="231" mass="24996">MGHSVSVSVSVAHCNIITAPNLTRDGFDQLDPLVTSPYLPGLSGDWRDQLAPQLLVWLHHCSGSVGSPLSHLLGSVVDWCVRQTRPLLVPATVWIRTSLPDTVWDLPLPEAVQLYSPAPDGVHVYVACGGRCFHLWRLLTSKLVHTYRGHTGDVTCVYPSPDGRYVVSGAEDCLVMVWSATSHQPLITIDRHIACVLCVAVTSLARHGDVVVSGGEDSCLYVTRLPGAEST</sequence>
<dbReference type="AlphaFoldDB" id="A0A6A4WBT0"/>
<evidence type="ECO:0000313" key="5">
    <source>
        <dbReference type="Proteomes" id="UP000440578"/>
    </source>
</evidence>
<evidence type="ECO:0000256" key="2">
    <source>
        <dbReference type="ARBA" id="ARBA00022737"/>
    </source>
</evidence>
<name>A0A6A4WBT0_AMPAM</name>
<dbReference type="PROSITE" id="PS50294">
    <property type="entry name" value="WD_REPEATS_REGION"/>
    <property type="match status" value="1"/>
</dbReference>
<dbReference type="OrthoDB" id="6344155at2759"/>
<keyword evidence="5" id="KW-1185">Reference proteome</keyword>
<feature type="repeat" description="WD" evidence="3">
    <location>
        <begin position="147"/>
        <end position="188"/>
    </location>
</feature>
<dbReference type="InterPro" id="IPR015943">
    <property type="entry name" value="WD40/YVTN_repeat-like_dom_sf"/>
</dbReference>
<gene>
    <name evidence="4" type="ORF">FJT64_024039</name>
</gene>
<dbReference type="Gene3D" id="2.130.10.10">
    <property type="entry name" value="YVTN repeat-like/Quinoprotein amine dehydrogenase"/>
    <property type="match status" value="1"/>
</dbReference>
<evidence type="ECO:0000313" key="4">
    <source>
        <dbReference type="EMBL" id="KAF0304075.1"/>
    </source>
</evidence>
<dbReference type="Proteomes" id="UP000440578">
    <property type="component" value="Unassembled WGS sequence"/>
</dbReference>
<dbReference type="SMART" id="SM00320">
    <property type="entry name" value="WD40"/>
    <property type="match status" value="2"/>
</dbReference>
<dbReference type="PROSITE" id="PS50082">
    <property type="entry name" value="WD_REPEATS_2"/>
    <property type="match status" value="1"/>
</dbReference>
<reference evidence="4 5" key="1">
    <citation type="submission" date="2019-07" db="EMBL/GenBank/DDBJ databases">
        <title>Draft genome assembly of a fouling barnacle, Amphibalanus amphitrite (Darwin, 1854): The first reference genome for Thecostraca.</title>
        <authorList>
            <person name="Kim W."/>
        </authorList>
    </citation>
    <scope>NUCLEOTIDE SEQUENCE [LARGE SCALE GENOMIC DNA]</scope>
    <source>
        <strain evidence="4">SNU_AA5</strain>
        <tissue evidence="4">Soma without cirri and trophi</tissue>
    </source>
</reference>
<dbReference type="PANTHER" id="PTHR19848:SF8">
    <property type="entry name" value="F-BOX AND WD REPEAT DOMAIN CONTAINING 7"/>
    <property type="match status" value="1"/>
</dbReference>
<dbReference type="SUPFAM" id="SSF50998">
    <property type="entry name" value="Quinoprotein alcohol dehydrogenase-like"/>
    <property type="match status" value="1"/>
</dbReference>
<evidence type="ECO:0000256" key="1">
    <source>
        <dbReference type="ARBA" id="ARBA00022574"/>
    </source>
</evidence>
<dbReference type="Pfam" id="PF00400">
    <property type="entry name" value="WD40"/>
    <property type="match status" value="2"/>
</dbReference>
<dbReference type="PANTHER" id="PTHR19848">
    <property type="entry name" value="WD40 REPEAT PROTEIN"/>
    <property type="match status" value="1"/>
</dbReference>
<protein>
    <submittedName>
        <fullName evidence="4">Putative WD repeat-containing protein</fullName>
    </submittedName>
</protein>
<organism evidence="4 5">
    <name type="scientific">Amphibalanus amphitrite</name>
    <name type="common">Striped barnacle</name>
    <name type="synonym">Balanus amphitrite</name>
    <dbReference type="NCBI Taxonomy" id="1232801"/>
    <lineage>
        <taxon>Eukaryota</taxon>
        <taxon>Metazoa</taxon>
        <taxon>Ecdysozoa</taxon>
        <taxon>Arthropoda</taxon>
        <taxon>Crustacea</taxon>
        <taxon>Multicrustacea</taxon>
        <taxon>Cirripedia</taxon>
        <taxon>Thoracica</taxon>
        <taxon>Thoracicalcarea</taxon>
        <taxon>Balanomorpha</taxon>
        <taxon>Balanoidea</taxon>
        <taxon>Balanidae</taxon>
        <taxon>Amphibalaninae</taxon>
        <taxon>Amphibalanus</taxon>
    </lineage>
</organism>
<comment type="caution">
    <text evidence="4">The sequence shown here is derived from an EMBL/GenBank/DDBJ whole genome shotgun (WGS) entry which is preliminary data.</text>
</comment>
<proteinExistence type="predicted"/>
<keyword evidence="1 3" id="KW-0853">WD repeat</keyword>
<accession>A0A6A4WBT0</accession>
<evidence type="ECO:0000256" key="3">
    <source>
        <dbReference type="PROSITE-ProRule" id="PRU00221"/>
    </source>
</evidence>
<dbReference type="EMBL" id="VIIS01000874">
    <property type="protein sequence ID" value="KAF0304075.1"/>
    <property type="molecule type" value="Genomic_DNA"/>
</dbReference>
<keyword evidence="2" id="KW-0677">Repeat</keyword>